<protein>
    <submittedName>
        <fullName evidence="6">ABC transporter related protein</fullName>
    </submittedName>
</protein>
<keyword evidence="3" id="KW-0067">ATP-binding</keyword>
<dbReference type="STRING" id="584708.Apau_0632"/>
<evidence type="ECO:0000256" key="3">
    <source>
        <dbReference type="ARBA" id="ARBA00022840"/>
    </source>
</evidence>
<dbReference type="HOGENOM" id="CLU_000604_1_11_0"/>
<evidence type="ECO:0000256" key="1">
    <source>
        <dbReference type="ARBA" id="ARBA00022448"/>
    </source>
</evidence>
<dbReference type="OrthoDB" id="9799337at2"/>
<dbReference type="GO" id="GO:0016887">
    <property type="term" value="F:ATP hydrolysis activity"/>
    <property type="evidence" value="ECO:0007669"/>
    <property type="project" value="InterPro"/>
</dbReference>
<dbReference type="GO" id="GO:0005524">
    <property type="term" value="F:ATP binding"/>
    <property type="evidence" value="ECO:0007669"/>
    <property type="project" value="UniProtKB-KW"/>
</dbReference>
<dbReference type="SUPFAM" id="SSF52540">
    <property type="entry name" value="P-loop containing nucleoside triphosphate hydrolases"/>
    <property type="match status" value="1"/>
</dbReference>
<reference evidence="6 7" key="1">
    <citation type="journal article" date="2010" name="Stand. Genomic Sci.">
        <title>Non-contiguous finished genome sequence of Aminomonas paucivorans type strain (GLU-3).</title>
        <authorList>
            <person name="Pitluck S."/>
            <person name="Yasawong M."/>
            <person name="Held B."/>
            <person name="Lapidus A."/>
            <person name="Nolan M."/>
            <person name="Copeland A."/>
            <person name="Lucas S."/>
            <person name="Del Rio T.G."/>
            <person name="Tice H."/>
            <person name="Cheng J.F."/>
            <person name="Chertkov O."/>
            <person name="Goodwin L."/>
            <person name="Tapia R."/>
            <person name="Han C."/>
            <person name="Liolios K."/>
            <person name="Ivanova N."/>
            <person name="Mavromatis K."/>
            <person name="Ovchinnikova G."/>
            <person name="Pati A."/>
            <person name="Chen A."/>
            <person name="Palaniappan K."/>
            <person name="Land M."/>
            <person name="Hauser L."/>
            <person name="Chang Y.J."/>
            <person name="Jeffries C.D."/>
            <person name="Pukall R."/>
            <person name="Spring S."/>
            <person name="Rohde M."/>
            <person name="Sikorski J."/>
            <person name="Goker M."/>
            <person name="Woyke T."/>
            <person name="Bristow J."/>
            <person name="Eisen J.A."/>
            <person name="Markowitz V."/>
            <person name="Hugenholtz P."/>
            <person name="Kyrpides N.C."/>
            <person name="Klenk H.P."/>
        </authorList>
    </citation>
    <scope>NUCLEOTIDE SEQUENCE [LARGE SCALE GENOMIC DNA]</scope>
    <source>
        <strain evidence="6 7">DSM 12260</strain>
    </source>
</reference>
<dbReference type="PANTHER" id="PTHR42794:SF1">
    <property type="entry name" value="HEMIN IMPORT ATP-BINDING PROTEIN HMUV"/>
    <property type="match status" value="1"/>
</dbReference>
<name>E3D0X9_9BACT</name>
<proteinExistence type="predicted"/>
<dbReference type="FunFam" id="3.40.50.300:FF:000134">
    <property type="entry name" value="Iron-enterobactin ABC transporter ATP-binding protein"/>
    <property type="match status" value="1"/>
</dbReference>
<evidence type="ECO:0000256" key="2">
    <source>
        <dbReference type="ARBA" id="ARBA00022741"/>
    </source>
</evidence>
<feature type="domain" description="ABC transporter" evidence="5">
    <location>
        <begin position="3"/>
        <end position="239"/>
    </location>
</feature>
<dbReference type="Gene3D" id="3.40.50.300">
    <property type="entry name" value="P-loop containing nucleotide triphosphate hydrolases"/>
    <property type="match status" value="1"/>
</dbReference>
<dbReference type="PROSITE" id="PS50893">
    <property type="entry name" value="ABC_TRANSPORTER_2"/>
    <property type="match status" value="1"/>
</dbReference>
<accession>E3D0X9</accession>
<dbReference type="CDD" id="cd03214">
    <property type="entry name" value="ABC_Iron-Siderophores_B12_Hemin"/>
    <property type="match status" value="1"/>
</dbReference>
<keyword evidence="2" id="KW-0547">Nucleotide-binding</keyword>
<evidence type="ECO:0000259" key="5">
    <source>
        <dbReference type="PROSITE" id="PS50893"/>
    </source>
</evidence>
<dbReference type="eggNOG" id="COG1120">
    <property type="taxonomic scope" value="Bacteria"/>
</dbReference>
<dbReference type="RefSeq" id="WP_006300220.1">
    <property type="nucleotide sequence ID" value="NZ_CM001022.1"/>
</dbReference>
<dbReference type="InterPro" id="IPR003439">
    <property type="entry name" value="ABC_transporter-like_ATP-bd"/>
</dbReference>
<evidence type="ECO:0000313" key="6">
    <source>
        <dbReference type="EMBL" id="EFQ23061.1"/>
    </source>
</evidence>
<dbReference type="SMART" id="SM00382">
    <property type="entry name" value="AAA"/>
    <property type="match status" value="1"/>
</dbReference>
<keyword evidence="1" id="KW-0813">Transport</keyword>
<evidence type="ECO:0000313" key="7">
    <source>
        <dbReference type="Proteomes" id="UP000005096"/>
    </source>
</evidence>
<dbReference type="EMBL" id="CM001022">
    <property type="protein sequence ID" value="EFQ23061.1"/>
    <property type="molecule type" value="Genomic_DNA"/>
</dbReference>
<dbReference type="PANTHER" id="PTHR42794">
    <property type="entry name" value="HEMIN IMPORT ATP-BINDING PROTEIN HMUV"/>
    <property type="match status" value="1"/>
</dbReference>
<keyword evidence="4" id="KW-1278">Translocase</keyword>
<dbReference type="Proteomes" id="UP000005096">
    <property type="component" value="Chromosome"/>
</dbReference>
<dbReference type="PROSITE" id="PS00211">
    <property type="entry name" value="ABC_TRANSPORTER_1"/>
    <property type="match status" value="1"/>
</dbReference>
<dbReference type="InterPro" id="IPR027417">
    <property type="entry name" value="P-loop_NTPase"/>
</dbReference>
<gene>
    <name evidence="6" type="ORF">Apau_0632</name>
</gene>
<evidence type="ECO:0000256" key="4">
    <source>
        <dbReference type="ARBA" id="ARBA00022967"/>
    </source>
</evidence>
<dbReference type="Pfam" id="PF00005">
    <property type="entry name" value="ABC_tran"/>
    <property type="match status" value="1"/>
</dbReference>
<sequence length="269" mass="29526">MKLQVRDATFAYPGSREVFRGLSFDMTPNEVFCLLGPNGTGKSTLLQCLDGLLPLASGKILLDGQDLSRWGRREIARRVAFIPQNHVPVFPFTALEVALLGRTPHLGIFGSPGKRDQHLAEEALDRLGVLPLRDRPYTDISGGERQLVLLASVLAQQAELLLLDEPTAHLDFGNQTRFLRTLGTLAREGLSVLLTSHVPDHALSSASTAAILKDGRFLRCGTPSEVVTESLIREAYGVAVRVLEVPENPDMRTCVPLPEETLTKPRPRH</sequence>
<dbReference type="InterPro" id="IPR003593">
    <property type="entry name" value="AAA+_ATPase"/>
</dbReference>
<dbReference type="InterPro" id="IPR017871">
    <property type="entry name" value="ABC_transporter-like_CS"/>
</dbReference>
<dbReference type="PaxDb" id="584708-Apau_0632"/>
<organism evidence="6 7">
    <name type="scientific">Aminomonas paucivorans DSM 12260</name>
    <dbReference type="NCBI Taxonomy" id="584708"/>
    <lineage>
        <taxon>Bacteria</taxon>
        <taxon>Thermotogati</taxon>
        <taxon>Synergistota</taxon>
        <taxon>Synergistia</taxon>
        <taxon>Synergistales</taxon>
        <taxon>Synergistaceae</taxon>
        <taxon>Aminomonas</taxon>
    </lineage>
</organism>
<keyword evidence="7" id="KW-1185">Reference proteome</keyword>
<dbReference type="AlphaFoldDB" id="E3D0X9"/>